<protein>
    <submittedName>
        <fullName evidence="1">YabP/YqfC family sporulation protein</fullName>
    </submittedName>
</protein>
<dbReference type="GeneID" id="89520461"/>
<dbReference type="InterPro" id="IPR022476">
    <property type="entry name" value="Spore_YabP/YqfC"/>
</dbReference>
<accession>A0A4D7APU9</accession>
<dbReference type="InterPro" id="IPR038705">
    <property type="entry name" value="YabP_sf"/>
</dbReference>
<reference evidence="2" key="1">
    <citation type="submission" date="2018-12" db="EMBL/GenBank/DDBJ databases">
        <title>Dusodibacter welbiota gen. nov., sp. nov., isolated from human faeces and emended description of the Oscillibacter genus.</title>
        <authorList>
            <person name="Le Roy T."/>
            <person name="Van der Smissen P."/>
            <person name="Delzenne N."/>
            <person name="Muccioli G."/>
            <person name="Collet J.F."/>
            <person name="Cani P.D."/>
        </authorList>
    </citation>
    <scope>NUCLEOTIDE SEQUENCE [LARGE SCALE GENOMIC DNA]</scope>
    <source>
        <strain evidence="2">J115</strain>
    </source>
</reference>
<sequence>MNDYNNAMSQAGHRLELIGRERLTVSGVEDVERFDETGIIMSTSVGTLVITGEDLHIGKLSLDGGELHVDGRIDSVSYEDGGQERGGLFHRLFG</sequence>
<dbReference type="Gene3D" id="2.60.40.2000">
    <property type="match status" value="1"/>
</dbReference>
<name>A0A4D7APU9_9FIRM</name>
<dbReference type="RefSeq" id="WP_021748470.1">
    <property type="nucleotide sequence ID" value="NZ_CAUWCU010000052.1"/>
</dbReference>
<evidence type="ECO:0000313" key="2">
    <source>
        <dbReference type="Proteomes" id="UP000298642"/>
    </source>
</evidence>
<dbReference type="Proteomes" id="UP000298642">
    <property type="component" value="Chromosome"/>
</dbReference>
<dbReference type="AlphaFoldDB" id="A0A4D7APU9"/>
<dbReference type="Pfam" id="PF07873">
    <property type="entry name" value="YabP"/>
    <property type="match status" value="1"/>
</dbReference>
<keyword evidence="2" id="KW-1185">Reference proteome</keyword>
<organism evidence="1 2">
    <name type="scientific">Dysosmobacter welbionis</name>
    <dbReference type="NCBI Taxonomy" id="2093857"/>
    <lineage>
        <taxon>Bacteria</taxon>
        <taxon>Bacillati</taxon>
        <taxon>Bacillota</taxon>
        <taxon>Clostridia</taxon>
        <taxon>Eubacteriales</taxon>
        <taxon>Oscillospiraceae</taxon>
        <taxon>Dysosmobacter</taxon>
    </lineage>
</organism>
<proteinExistence type="predicted"/>
<dbReference type="KEGG" id="obj:EIO64_11045"/>
<gene>
    <name evidence="1" type="ORF">EIO64_11045</name>
</gene>
<dbReference type="EMBL" id="CP034413">
    <property type="protein sequence ID" value="QCI59688.1"/>
    <property type="molecule type" value="Genomic_DNA"/>
</dbReference>
<evidence type="ECO:0000313" key="1">
    <source>
        <dbReference type="EMBL" id="QCI59688.1"/>
    </source>
</evidence>